<dbReference type="PANTHER" id="PTHR32071">
    <property type="entry name" value="TRANSCRIPTIONAL REGULATORY PROTEIN"/>
    <property type="match status" value="1"/>
</dbReference>
<dbReference type="Pfam" id="PF02954">
    <property type="entry name" value="HTH_8"/>
    <property type="match status" value="1"/>
</dbReference>
<dbReference type="CDD" id="cd00009">
    <property type="entry name" value="AAA"/>
    <property type="match status" value="1"/>
</dbReference>
<dbReference type="InterPro" id="IPR025943">
    <property type="entry name" value="Sigma_54_int_dom_ATP-bd_2"/>
</dbReference>
<keyword evidence="8" id="KW-1185">Reference proteome</keyword>
<feature type="domain" description="Sigma-54 factor interaction" evidence="6">
    <location>
        <begin position="133"/>
        <end position="362"/>
    </location>
</feature>
<evidence type="ECO:0000259" key="6">
    <source>
        <dbReference type="PROSITE" id="PS50045"/>
    </source>
</evidence>
<dbReference type="InterPro" id="IPR058031">
    <property type="entry name" value="AAA_lid_NorR"/>
</dbReference>
<dbReference type="PANTHER" id="PTHR32071:SF21">
    <property type="entry name" value="TRANSCRIPTIONAL REGULATORY PROTEIN FLGR"/>
    <property type="match status" value="1"/>
</dbReference>
<keyword evidence="4" id="KW-0238">DNA-binding</keyword>
<dbReference type="GO" id="GO:0005524">
    <property type="term" value="F:ATP binding"/>
    <property type="evidence" value="ECO:0007669"/>
    <property type="project" value="UniProtKB-KW"/>
</dbReference>
<dbReference type="EMBL" id="CP018800">
    <property type="protein sequence ID" value="ATX82923.1"/>
    <property type="molecule type" value="Genomic_DNA"/>
</dbReference>
<evidence type="ECO:0000256" key="3">
    <source>
        <dbReference type="ARBA" id="ARBA00023015"/>
    </source>
</evidence>
<name>A0A2K8L6R1_9PROT</name>
<dbReference type="InterPro" id="IPR009057">
    <property type="entry name" value="Homeodomain-like_sf"/>
</dbReference>
<accession>A0A2K8L6R1</accession>
<dbReference type="Gene3D" id="1.10.10.60">
    <property type="entry name" value="Homeodomain-like"/>
    <property type="match status" value="1"/>
</dbReference>
<dbReference type="PRINTS" id="PR01590">
    <property type="entry name" value="HTHFIS"/>
</dbReference>
<keyword evidence="1" id="KW-0547">Nucleotide-binding</keyword>
<dbReference type="Gene3D" id="3.40.50.300">
    <property type="entry name" value="P-loop containing nucleotide triphosphate hydrolases"/>
    <property type="match status" value="1"/>
</dbReference>
<dbReference type="Pfam" id="PF00158">
    <property type="entry name" value="Sigma54_activat"/>
    <property type="match status" value="1"/>
</dbReference>
<reference evidence="7 8" key="1">
    <citation type="submission" date="2016-12" db="EMBL/GenBank/DDBJ databases">
        <title>Isolation and genomic insights into novel planktonic Zetaproteobacteria from stratified waters of the Chesapeake Bay.</title>
        <authorList>
            <person name="McAllister S.M."/>
            <person name="Kato S."/>
            <person name="Chan C.S."/>
            <person name="Chiu B.K."/>
            <person name="Field E.K."/>
        </authorList>
    </citation>
    <scope>NUCLEOTIDE SEQUENCE [LARGE SCALE GENOMIC DNA]</scope>
    <source>
        <strain evidence="7 8">CP-8</strain>
    </source>
</reference>
<evidence type="ECO:0000256" key="5">
    <source>
        <dbReference type="ARBA" id="ARBA00023163"/>
    </source>
</evidence>
<keyword evidence="3" id="KW-0805">Transcription regulation</keyword>
<dbReference type="KEGG" id="mfn:Ga0123462_2088"/>
<dbReference type="InterPro" id="IPR002078">
    <property type="entry name" value="Sigma_54_int"/>
</dbReference>
<dbReference type="OrthoDB" id="9804019at2"/>
<proteinExistence type="predicted"/>
<dbReference type="GO" id="GO:0006355">
    <property type="term" value="P:regulation of DNA-templated transcription"/>
    <property type="evidence" value="ECO:0007669"/>
    <property type="project" value="InterPro"/>
</dbReference>
<keyword evidence="2" id="KW-0067">ATP-binding</keyword>
<dbReference type="InterPro" id="IPR027417">
    <property type="entry name" value="P-loop_NTPase"/>
</dbReference>
<evidence type="ECO:0000256" key="4">
    <source>
        <dbReference type="ARBA" id="ARBA00023125"/>
    </source>
</evidence>
<evidence type="ECO:0000256" key="2">
    <source>
        <dbReference type="ARBA" id="ARBA00022840"/>
    </source>
</evidence>
<keyword evidence="5" id="KW-0804">Transcription</keyword>
<evidence type="ECO:0000313" key="8">
    <source>
        <dbReference type="Proteomes" id="UP000231637"/>
    </source>
</evidence>
<dbReference type="InterPro" id="IPR025662">
    <property type="entry name" value="Sigma_54_int_dom_ATP-bd_1"/>
</dbReference>
<dbReference type="FunFam" id="3.40.50.300:FF:000006">
    <property type="entry name" value="DNA-binding transcriptional regulator NtrC"/>
    <property type="match status" value="1"/>
</dbReference>
<dbReference type="GO" id="GO:0043565">
    <property type="term" value="F:sequence-specific DNA binding"/>
    <property type="evidence" value="ECO:0007669"/>
    <property type="project" value="InterPro"/>
</dbReference>
<evidence type="ECO:0000256" key="1">
    <source>
        <dbReference type="ARBA" id="ARBA00022741"/>
    </source>
</evidence>
<sequence length="453" mass="50363">MKKIYLLGFPEAVAAELSVQLGRVASDLPVESQEQFQVEQLQADSETLFFLMDSHLANMQAKQVFQHAPMATLVVLADQMNADRASQLMSAGATDYRALPCADEILSIYIRKAQHQADLSSQASKQRKGTNIFVTRDIETRRLLDQVALVAPSRASILVLGESGTGKERLSQYVHQCSNRHDCTFVAVNCAAIPEGMIEAELFGYEKGAFTGATGSRPGKFELAHGGTLLLDEITEMPMHMQAKLLRVIQEGEVDRLGGRSPIKVDVRLIATSNRNIEEAINEGVFRQDLYYRLNVVTVSLPPLRNRPDDIIPLAEHFLQRFSEMYGKPAPAISEACVEYLQHYNWPGNAREIENCMHRAFLICAGDQLQVEYLNLEAASKLLPSERSEEHAIKAGVSIRDMEQALIKQTIKHVKGNRTEAAKLLGISIRTLRNKLRDMDTGMPLAQDMVSSA</sequence>
<dbReference type="InterPro" id="IPR003593">
    <property type="entry name" value="AAA+_ATPase"/>
</dbReference>
<evidence type="ECO:0000313" key="7">
    <source>
        <dbReference type="EMBL" id="ATX82923.1"/>
    </source>
</evidence>
<dbReference type="PROSITE" id="PS00676">
    <property type="entry name" value="SIGMA54_INTERACT_2"/>
    <property type="match status" value="1"/>
</dbReference>
<dbReference type="SMART" id="SM00382">
    <property type="entry name" value="AAA"/>
    <property type="match status" value="1"/>
</dbReference>
<dbReference type="PROSITE" id="PS50045">
    <property type="entry name" value="SIGMA54_INTERACT_4"/>
    <property type="match status" value="1"/>
</dbReference>
<dbReference type="Proteomes" id="UP000231637">
    <property type="component" value="Chromosome"/>
</dbReference>
<dbReference type="SUPFAM" id="SSF52540">
    <property type="entry name" value="P-loop containing nucleoside triphosphate hydrolases"/>
    <property type="match status" value="1"/>
</dbReference>
<organism evidence="7 8">
    <name type="scientific">Mariprofundus ferrinatatus</name>
    <dbReference type="NCBI Taxonomy" id="1921087"/>
    <lineage>
        <taxon>Bacteria</taxon>
        <taxon>Pseudomonadati</taxon>
        <taxon>Pseudomonadota</taxon>
        <taxon>Candidatius Mariprofundia</taxon>
        <taxon>Mariprofundales</taxon>
        <taxon>Mariprofundaceae</taxon>
        <taxon>Mariprofundus</taxon>
    </lineage>
</organism>
<dbReference type="InterPro" id="IPR002197">
    <property type="entry name" value="HTH_Fis"/>
</dbReference>
<dbReference type="PROSITE" id="PS00675">
    <property type="entry name" value="SIGMA54_INTERACT_1"/>
    <property type="match status" value="1"/>
</dbReference>
<protein>
    <submittedName>
        <fullName evidence="7">Two-component system, response regulator FlrC</fullName>
    </submittedName>
</protein>
<gene>
    <name evidence="7" type="ORF">Ga0123462_2088</name>
</gene>
<dbReference type="AlphaFoldDB" id="A0A2K8L6R1"/>
<dbReference type="Pfam" id="PF25601">
    <property type="entry name" value="AAA_lid_14"/>
    <property type="match status" value="1"/>
</dbReference>
<dbReference type="SUPFAM" id="SSF46689">
    <property type="entry name" value="Homeodomain-like"/>
    <property type="match status" value="1"/>
</dbReference>
<dbReference type="RefSeq" id="WP_100266218.1">
    <property type="nucleotide sequence ID" value="NZ_CP018800.1"/>
</dbReference>
<dbReference type="Gene3D" id="1.10.8.60">
    <property type="match status" value="1"/>
</dbReference>